<gene>
    <name evidence="6" type="primary">SPBC9B6.07</name>
    <name evidence="6" type="ORF">LHYA1_G003203</name>
</gene>
<keyword evidence="4" id="KW-0539">Nucleus</keyword>
<dbReference type="AlphaFoldDB" id="A0A8H8U0M2"/>
<feature type="region of interest" description="Disordered" evidence="5">
    <location>
        <begin position="183"/>
        <end position="205"/>
    </location>
</feature>
<dbReference type="Proteomes" id="UP000431533">
    <property type="component" value="Unassembled WGS sequence"/>
</dbReference>
<evidence type="ECO:0000256" key="1">
    <source>
        <dbReference type="ARBA" id="ARBA00004123"/>
    </source>
</evidence>
<organism evidence="6 7">
    <name type="scientific">Lachnellula hyalina</name>
    <dbReference type="NCBI Taxonomy" id="1316788"/>
    <lineage>
        <taxon>Eukaryota</taxon>
        <taxon>Fungi</taxon>
        <taxon>Dikarya</taxon>
        <taxon>Ascomycota</taxon>
        <taxon>Pezizomycotina</taxon>
        <taxon>Leotiomycetes</taxon>
        <taxon>Helotiales</taxon>
        <taxon>Lachnaceae</taxon>
        <taxon>Lachnellula</taxon>
    </lineage>
</organism>
<keyword evidence="3" id="KW-0698">rRNA processing</keyword>
<keyword evidence="7" id="KW-1185">Reference proteome</keyword>
<sequence length="205" mass="22210">MDDSSIQQTPFIKQLAANACGCATVRSPQQHLATSLASLLTILPSTTLTPFLRAFWITMSREWGGIDVLRMEKFLLLTRRYIGATLAVLRDGAWQEGMVGEVTAVWEEVAFNVGDMKVANGVRFHCVDVFVDELERVGALEEGSGAPVGVLLGPLRRLAEGCPVKAVRVKAREALADERLPGNEKVAVEGKDGDGGEEEWGGIED</sequence>
<evidence type="ECO:0000256" key="5">
    <source>
        <dbReference type="SAM" id="MobiDB-lite"/>
    </source>
</evidence>
<dbReference type="PANTHER" id="PTHR13026:SF0">
    <property type="entry name" value="RIBOSOMAL RNA PROCESSING 1B"/>
    <property type="match status" value="1"/>
</dbReference>
<dbReference type="GO" id="GO:0005634">
    <property type="term" value="C:nucleus"/>
    <property type="evidence" value="ECO:0007669"/>
    <property type="project" value="UniProtKB-SubCell"/>
</dbReference>
<dbReference type="EMBL" id="QGMH01000048">
    <property type="protein sequence ID" value="TVY27475.1"/>
    <property type="molecule type" value="Genomic_DNA"/>
</dbReference>
<comment type="subcellular location">
    <subcellularLocation>
        <location evidence="1">Nucleus</location>
    </subcellularLocation>
</comment>
<evidence type="ECO:0000256" key="4">
    <source>
        <dbReference type="ARBA" id="ARBA00023242"/>
    </source>
</evidence>
<dbReference type="PANTHER" id="PTHR13026">
    <property type="entry name" value="NNP-1 PROTEIN NOVEL NUCLEAR PROTEIN 1 NOP52"/>
    <property type="match status" value="1"/>
</dbReference>
<accession>A0A8H8U0M2</accession>
<dbReference type="GeneID" id="41983401"/>
<dbReference type="OrthoDB" id="2019504at2759"/>
<comment type="similarity">
    <text evidence="2">Belongs to the RRP1 family.</text>
</comment>
<dbReference type="GO" id="GO:0006364">
    <property type="term" value="P:rRNA processing"/>
    <property type="evidence" value="ECO:0007669"/>
    <property type="project" value="UniProtKB-KW"/>
</dbReference>
<name>A0A8H8U0M2_9HELO</name>
<feature type="compositionally biased region" description="Basic and acidic residues" evidence="5">
    <location>
        <begin position="183"/>
        <end position="194"/>
    </location>
</feature>
<evidence type="ECO:0000256" key="2">
    <source>
        <dbReference type="ARBA" id="ARBA00006374"/>
    </source>
</evidence>
<dbReference type="RefSeq" id="XP_031006263.1">
    <property type="nucleotide sequence ID" value="XM_031148177.1"/>
</dbReference>
<evidence type="ECO:0000313" key="7">
    <source>
        <dbReference type="Proteomes" id="UP000431533"/>
    </source>
</evidence>
<feature type="compositionally biased region" description="Acidic residues" evidence="5">
    <location>
        <begin position="195"/>
        <end position="205"/>
    </location>
</feature>
<comment type="caution">
    <text evidence="6">The sequence shown here is derived from an EMBL/GenBank/DDBJ whole genome shotgun (WGS) entry which is preliminary data.</text>
</comment>
<proteinExistence type="inferred from homology"/>
<dbReference type="Pfam" id="PF05997">
    <property type="entry name" value="Nop52"/>
    <property type="match status" value="1"/>
</dbReference>
<evidence type="ECO:0000313" key="6">
    <source>
        <dbReference type="EMBL" id="TVY27475.1"/>
    </source>
</evidence>
<reference evidence="6 7" key="1">
    <citation type="submission" date="2018-05" db="EMBL/GenBank/DDBJ databases">
        <title>Genome sequencing and assembly of the regulated plant pathogen Lachnellula willkommii and related sister species for the development of diagnostic species identification markers.</title>
        <authorList>
            <person name="Giroux E."/>
            <person name="Bilodeau G."/>
        </authorList>
    </citation>
    <scope>NUCLEOTIDE SEQUENCE [LARGE SCALE GENOMIC DNA]</scope>
    <source>
        <strain evidence="6 7">CBS 185.66</strain>
    </source>
</reference>
<dbReference type="GO" id="GO:0030688">
    <property type="term" value="C:preribosome, small subunit precursor"/>
    <property type="evidence" value="ECO:0007669"/>
    <property type="project" value="InterPro"/>
</dbReference>
<dbReference type="InterPro" id="IPR010301">
    <property type="entry name" value="RRP1"/>
</dbReference>
<evidence type="ECO:0000256" key="3">
    <source>
        <dbReference type="ARBA" id="ARBA00022552"/>
    </source>
</evidence>
<protein>
    <submittedName>
        <fullName evidence="6">Ribosomal RNA-processing protein 1-like protein</fullName>
    </submittedName>
</protein>